<keyword evidence="4" id="KW-1185">Reference proteome</keyword>
<feature type="compositionally biased region" description="Low complexity" evidence="1">
    <location>
        <begin position="493"/>
        <end position="503"/>
    </location>
</feature>
<comment type="caution">
    <text evidence="3">The sequence shown here is derived from an EMBL/GenBank/DDBJ whole genome shotgun (WGS) entry which is preliminary data.</text>
</comment>
<dbReference type="InterPro" id="IPR059095">
    <property type="entry name" value="Znf_C2H2_17_2nd"/>
</dbReference>
<dbReference type="Pfam" id="PF26176">
    <property type="entry name" value="zf_C2H2_17_2"/>
    <property type="match status" value="1"/>
</dbReference>
<evidence type="ECO:0000313" key="3">
    <source>
        <dbReference type="EMBL" id="KAL2057290.1"/>
    </source>
</evidence>
<dbReference type="Gene3D" id="3.30.160.60">
    <property type="entry name" value="Classic Zinc Finger"/>
    <property type="match status" value="1"/>
</dbReference>
<evidence type="ECO:0000256" key="1">
    <source>
        <dbReference type="SAM" id="MobiDB-lite"/>
    </source>
</evidence>
<feature type="region of interest" description="Disordered" evidence="1">
    <location>
        <begin position="1"/>
        <end position="73"/>
    </location>
</feature>
<feature type="domain" description="C2H2-type" evidence="2">
    <location>
        <begin position="458"/>
        <end position="488"/>
    </location>
</feature>
<accession>A0ABR4BHJ6</accession>
<dbReference type="InterPro" id="IPR059009">
    <property type="entry name" value="Znf_C2H2_17_1st"/>
</dbReference>
<protein>
    <recommendedName>
        <fullName evidence="2">C2H2-type domain-containing protein</fullName>
    </recommendedName>
</protein>
<dbReference type="SMART" id="SM00355">
    <property type="entry name" value="ZnF_C2H2"/>
    <property type="match status" value="2"/>
</dbReference>
<gene>
    <name evidence="3" type="ORF">ABVK25_002343</name>
</gene>
<evidence type="ECO:0000313" key="4">
    <source>
        <dbReference type="Proteomes" id="UP001590951"/>
    </source>
</evidence>
<feature type="region of interest" description="Disordered" evidence="1">
    <location>
        <begin position="489"/>
        <end position="548"/>
    </location>
</feature>
<dbReference type="Pfam" id="PF26177">
    <property type="entry name" value="zf_C2H2_17_1st"/>
    <property type="match status" value="1"/>
</dbReference>
<evidence type="ECO:0000259" key="2">
    <source>
        <dbReference type="SMART" id="SM00355"/>
    </source>
</evidence>
<proteinExistence type="predicted"/>
<name>A0ABR4BHJ6_9LECA</name>
<organism evidence="3 4">
    <name type="scientific">Lepraria finkii</name>
    <dbReference type="NCBI Taxonomy" id="1340010"/>
    <lineage>
        <taxon>Eukaryota</taxon>
        <taxon>Fungi</taxon>
        <taxon>Dikarya</taxon>
        <taxon>Ascomycota</taxon>
        <taxon>Pezizomycotina</taxon>
        <taxon>Lecanoromycetes</taxon>
        <taxon>OSLEUM clade</taxon>
        <taxon>Lecanoromycetidae</taxon>
        <taxon>Lecanorales</taxon>
        <taxon>Lecanorineae</taxon>
        <taxon>Stereocaulaceae</taxon>
        <taxon>Lepraria</taxon>
    </lineage>
</organism>
<dbReference type="Proteomes" id="UP001590951">
    <property type="component" value="Unassembled WGS sequence"/>
</dbReference>
<reference evidence="3 4" key="1">
    <citation type="submission" date="2024-09" db="EMBL/GenBank/DDBJ databases">
        <title>Rethinking Asexuality: The Enigmatic Case of Functional Sexual Genes in Lepraria (Stereocaulaceae).</title>
        <authorList>
            <person name="Doellman M."/>
            <person name="Sun Y."/>
            <person name="Barcenas-Pena A."/>
            <person name="Lumbsch H.T."/>
            <person name="Grewe F."/>
        </authorList>
    </citation>
    <scope>NUCLEOTIDE SEQUENCE [LARGE SCALE GENOMIC DNA]</scope>
    <source>
        <strain evidence="3 4">Grewe 0041</strain>
    </source>
</reference>
<dbReference type="EMBL" id="JBHFEH010000005">
    <property type="protein sequence ID" value="KAL2057290.1"/>
    <property type="molecule type" value="Genomic_DNA"/>
</dbReference>
<sequence>MASTKKRSSGTSQKRSNIPAGSYPSGGRHANQRPQNVDLSHGQDHTRNAQGYVRGGLKAPVPNPSLRSSNQSAAYDAAKISQWAEDSATGPELPGNGNCSQKYSTYSNEMSPTSVTPGPFSFSHPDAMHFHQRSASSYQPYGPEMNFYASNSTASAEARLARMEIGHDIGLDYPVGYQGEQYPTGLPAQVNGQFDSLTNANDLTRFDTMELHPPVAFTNTHELSLPTEWETQLMTGFSGANALGAPQSVEWSSPTALTPSTPSFQSEHSFLEQQLETPISATMQDVNWAAAHPMALANDFETVPPTSVEEMQACFGHNYMDSESTLRPKQDFQRAPLSMDLWSNQETATQAYGLPTYPGITMSRRSSEGENRNARDHPFYKAEPSKEDNLYHCPDPNNEGCAKAEKLKCNYDKHLDSHLKPYRCKSQGCAQAVFSSTACLLRHEREAHSMHGHGNKPHLCHFQDCERAAEDNGFPRRWNLFDHMKRVHDYDPSNKSNSPSPSSSSPPPQDAPRKKRTPSPTEEAAKKRTRISSPQTAQSTASVSTVIPQPLPQPWGGLSLEQIRNGHVAQMEARLRAMDPTDPSALAQHTRDYAILQSIDQNMLKQRAAQLAYSKESRL</sequence>
<dbReference type="InterPro" id="IPR013087">
    <property type="entry name" value="Znf_C2H2_type"/>
</dbReference>
<feature type="domain" description="C2H2-type" evidence="2">
    <location>
        <begin position="422"/>
        <end position="448"/>
    </location>
</feature>
<feature type="compositionally biased region" description="Polar residues" evidence="1">
    <location>
        <begin position="531"/>
        <end position="547"/>
    </location>
</feature>